<evidence type="ECO:0000313" key="6">
    <source>
        <dbReference type="Proteomes" id="UP001595444"/>
    </source>
</evidence>
<keyword evidence="6" id="KW-1185">Reference proteome</keyword>
<dbReference type="InterPro" id="IPR016032">
    <property type="entry name" value="Sig_transdc_resp-reg_C-effctor"/>
</dbReference>
<dbReference type="InterPro" id="IPR059106">
    <property type="entry name" value="WHD_MalT"/>
</dbReference>
<keyword evidence="1" id="KW-0805">Transcription regulation</keyword>
<evidence type="ECO:0000313" key="5">
    <source>
        <dbReference type="EMBL" id="MFC3051960.1"/>
    </source>
</evidence>
<dbReference type="InterPro" id="IPR027417">
    <property type="entry name" value="P-loop_NTPase"/>
</dbReference>
<gene>
    <name evidence="5" type="ORF">ACFOKA_08585</name>
</gene>
<dbReference type="PROSITE" id="PS50043">
    <property type="entry name" value="HTH_LUXR_2"/>
    <property type="match status" value="1"/>
</dbReference>
<dbReference type="CDD" id="cd06170">
    <property type="entry name" value="LuxR_C_like"/>
    <property type="match status" value="1"/>
</dbReference>
<keyword evidence="3" id="KW-0804">Transcription</keyword>
<dbReference type="EMBL" id="JBHRSL010000006">
    <property type="protein sequence ID" value="MFC3051960.1"/>
    <property type="molecule type" value="Genomic_DNA"/>
</dbReference>
<dbReference type="SUPFAM" id="SSF46894">
    <property type="entry name" value="C-terminal effector domain of the bipartite response regulators"/>
    <property type="match status" value="1"/>
</dbReference>
<dbReference type="Pfam" id="PF00196">
    <property type="entry name" value="GerE"/>
    <property type="match status" value="1"/>
</dbReference>
<reference evidence="6" key="1">
    <citation type="journal article" date="2019" name="Int. J. Syst. Evol. Microbiol.">
        <title>The Global Catalogue of Microorganisms (GCM) 10K type strain sequencing project: providing services to taxonomists for standard genome sequencing and annotation.</title>
        <authorList>
            <consortium name="The Broad Institute Genomics Platform"/>
            <consortium name="The Broad Institute Genome Sequencing Center for Infectious Disease"/>
            <person name="Wu L."/>
            <person name="Ma J."/>
        </authorList>
    </citation>
    <scope>NUCLEOTIDE SEQUENCE [LARGE SCALE GENOMIC DNA]</scope>
    <source>
        <strain evidence="6">KCTC 62164</strain>
    </source>
</reference>
<dbReference type="PRINTS" id="PR00038">
    <property type="entry name" value="HTHLUXR"/>
</dbReference>
<accession>A0ABV7D5G6</accession>
<dbReference type="RefSeq" id="WP_194215376.1">
    <property type="nucleotide sequence ID" value="NZ_CP061205.1"/>
</dbReference>
<dbReference type="Gene3D" id="1.10.10.10">
    <property type="entry name" value="Winged helix-like DNA-binding domain superfamily/Winged helix DNA-binding domain"/>
    <property type="match status" value="1"/>
</dbReference>
<evidence type="ECO:0000259" key="4">
    <source>
        <dbReference type="PROSITE" id="PS50043"/>
    </source>
</evidence>
<organism evidence="5 6">
    <name type="scientific">Kordiimonas pumila</name>
    <dbReference type="NCBI Taxonomy" id="2161677"/>
    <lineage>
        <taxon>Bacteria</taxon>
        <taxon>Pseudomonadati</taxon>
        <taxon>Pseudomonadota</taxon>
        <taxon>Alphaproteobacteria</taxon>
        <taxon>Kordiimonadales</taxon>
        <taxon>Kordiimonadaceae</taxon>
        <taxon>Kordiimonas</taxon>
    </lineage>
</organism>
<name>A0ABV7D5G6_9PROT</name>
<dbReference type="Proteomes" id="UP001595444">
    <property type="component" value="Unassembled WGS sequence"/>
</dbReference>
<evidence type="ECO:0000256" key="3">
    <source>
        <dbReference type="ARBA" id="ARBA00023163"/>
    </source>
</evidence>
<dbReference type="InterPro" id="IPR011990">
    <property type="entry name" value="TPR-like_helical_dom_sf"/>
</dbReference>
<keyword evidence="2" id="KW-0238">DNA-binding</keyword>
<feature type="domain" description="HTH luxR-type" evidence="4">
    <location>
        <begin position="822"/>
        <end position="887"/>
    </location>
</feature>
<proteinExistence type="predicted"/>
<dbReference type="Pfam" id="PF25873">
    <property type="entry name" value="WHD_MalT"/>
    <property type="match status" value="1"/>
</dbReference>
<comment type="caution">
    <text evidence="5">The sequence shown here is derived from an EMBL/GenBank/DDBJ whole genome shotgun (WGS) entry which is preliminary data.</text>
</comment>
<evidence type="ECO:0000256" key="2">
    <source>
        <dbReference type="ARBA" id="ARBA00023125"/>
    </source>
</evidence>
<dbReference type="Gene3D" id="1.25.40.10">
    <property type="entry name" value="Tetratricopeptide repeat domain"/>
    <property type="match status" value="1"/>
</dbReference>
<dbReference type="InterPro" id="IPR036388">
    <property type="entry name" value="WH-like_DNA-bd_sf"/>
</dbReference>
<sequence>MEKTDSTNRIPNWLVGAKVRPPRTGIQEVLRQSSTPSSHAALLTYIEAPAGYGKTTLLAQHRQQKLANEDMRVAWFTISADDTYLTFVEYLAFSFANNGLDIPATFFDGLLDSSDPAHFLNVLIAAIERDANEWQLILDDLENAGDDICRAIEQMLSICPENITFLMAGRKNPGIGLSIYKLQGQLSEHTPDTLCFSKIEIHSLVGDRISIEDAEKIHNTTLGWPIAVQMVNMDIKAGKTVDTALSRLRYPSETASLYIKEQIDQRLSPAIRNMLLDASILEWLEPEALNFVVGAHNILTHMDELGEVSSLISNMEGNHETYRLHPLLREFLQSALHREAPERYKEIQRKTSVWMCQQNHLRLALTHAQCAEDSNLIGETIEHFGAMQIFVREGVSRAFDAEHFLTDEILINFPRVALLQCGIHSKKGRLAEAINLYQKLGPITSDYQCDREGGNTAAFLLEDALCKPFIAHYCCQPLDKLDCDEPNRLSEKDSTSPLVAGALNNILCMTWFVKGDLPNANNAGIKARRYYETASSNYGIMFIDLHEGSIALNRGDIAKANELYSAAKSKQRQYFKNDTGAHLVVDILMAELATSQGDLANADKFFYGLSKRLIASEAWFDIYGIAVEQILDYMLYRSKISVALAFIEDMITYAEAEQLLALQPILSRQKLLLQSLSTDEPLAVHYPDSKESILNTLHQNLWRETELQTLTLYRIYARQPEKIPELSGLANSVAAYFQSKGLRVPTIRILVTAAVSQWVCGNHEIAADHLKQAMPLIMDSGFLWPCIMHADTLDAILDHIETMEPTAPVTEWKTFLSKQEDTSVKGPLFSPREVDVLKHLVQGKQDKVIARELGVTEHAVRYHLKNIYAKAQVSNRYEAITTIQASGILSNR</sequence>
<dbReference type="PANTHER" id="PTHR44688:SF16">
    <property type="entry name" value="DNA-BINDING TRANSCRIPTIONAL ACTIVATOR DEVR_DOSR"/>
    <property type="match status" value="1"/>
</dbReference>
<dbReference type="PANTHER" id="PTHR44688">
    <property type="entry name" value="DNA-BINDING TRANSCRIPTIONAL ACTIVATOR DEVR_DOSR"/>
    <property type="match status" value="1"/>
</dbReference>
<evidence type="ECO:0000256" key="1">
    <source>
        <dbReference type="ARBA" id="ARBA00023015"/>
    </source>
</evidence>
<dbReference type="SMART" id="SM00421">
    <property type="entry name" value="HTH_LUXR"/>
    <property type="match status" value="1"/>
</dbReference>
<dbReference type="InterPro" id="IPR000792">
    <property type="entry name" value="Tscrpt_reg_LuxR_C"/>
</dbReference>
<dbReference type="SUPFAM" id="SSF52540">
    <property type="entry name" value="P-loop containing nucleoside triphosphate hydrolases"/>
    <property type="match status" value="1"/>
</dbReference>
<protein>
    <submittedName>
        <fullName evidence="5">LuxR C-terminal-related transcriptional regulator</fullName>
    </submittedName>
</protein>